<keyword evidence="5" id="KW-1185">Reference proteome</keyword>
<reference evidence="5" key="1">
    <citation type="submission" date="2016-10" db="EMBL/GenBank/DDBJ databases">
        <authorList>
            <person name="Varghese N."/>
            <person name="Submissions S."/>
        </authorList>
    </citation>
    <scope>NUCLEOTIDE SEQUENCE [LARGE SCALE GENOMIC DNA]</scope>
    <source>
        <strain evidence="5">DSM 45459</strain>
    </source>
</reference>
<feature type="compositionally biased region" description="Low complexity" evidence="1">
    <location>
        <begin position="208"/>
        <end position="218"/>
    </location>
</feature>
<keyword evidence="2" id="KW-0812">Transmembrane</keyword>
<dbReference type="InterPro" id="IPR007391">
    <property type="entry name" value="Vancomycin_resist_VanW"/>
</dbReference>
<feature type="region of interest" description="Disordered" evidence="1">
    <location>
        <begin position="1"/>
        <end position="224"/>
    </location>
</feature>
<evidence type="ECO:0000313" key="4">
    <source>
        <dbReference type="EMBL" id="SDR04507.1"/>
    </source>
</evidence>
<feature type="compositionally biased region" description="Basic and acidic residues" evidence="1">
    <location>
        <begin position="496"/>
        <end position="509"/>
    </location>
</feature>
<dbReference type="Pfam" id="PF04294">
    <property type="entry name" value="VanW"/>
    <property type="match status" value="1"/>
</dbReference>
<feature type="compositionally biased region" description="Low complexity" evidence="1">
    <location>
        <begin position="29"/>
        <end position="42"/>
    </location>
</feature>
<keyword evidence="2" id="KW-1133">Transmembrane helix</keyword>
<dbReference type="OrthoDB" id="9813301at2"/>
<evidence type="ECO:0000256" key="2">
    <source>
        <dbReference type="SAM" id="Phobius"/>
    </source>
</evidence>
<feature type="compositionally biased region" description="Polar residues" evidence="1">
    <location>
        <begin position="161"/>
        <end position="172"/>
    </location>
</feature>
<feature type="compositionally biased region" description="Basic and acidic residues" evidence="1">
    <location>
        <begin position="43"/>
        <end position="57"/>
    </location>
</feature>
<feature type="domain" description="YoaR-like putative peptidoglycan binding" evidence="3">
    <location>
        <begin position="305"/>
        <end position="401"/>
    </location>
</feature>
<evidence type="ECO:0000256" key="1">
    <source>
        <dbReference type="SAM" id="MobiDB-lite"/>
    </source>
</evidence>
<dbReference type="InterPro" id="IPR052913">
    <property type="entry name" value="Glycopeptide_resist_protein"/>
</dbReference>
<sequence>MPEDHERPERTEGDREPRADEPTERIRFLSGDLSESAASGAAEGDRDSSSAPHRDEDGSPEGADDLSERDTKPRMRAPEQLGSTEAVEAVPDERPGGSGNGPEAGTGTGARSEEEPESDSERTDTIPVVPPDPVPAEQDTERTESIPVVTDKIPGPVAEPATTQVTSGQGVSPQAAFGHPGGEPPQLSGTEQYRAGQGGEPPFGMAWGTPGAGQQPEAAGGGDSRRNRTLLRALVAAGFTIGLLALLYIGDLAFSSGAVPRGTTVAGVDVGGLDRAAAERKLRSELDTTLSEPVELRVGKAQSSIDPQAAGLSMDWKATLDEAGSQPLNPVTRVTSFFTTREVTPVSNVDRESLRNELTEARSDLHREPVEGTIRFEGSEPTPVFPVTGRNVNVDQAMNVVVRDWASKGPVQLPFTTQEVKTTEAGVRRALENVAKPAVSGPVTVNGDGVQATLAPADIASALRFEPNDSGGLKWNLDVPSAKEVARPQLKSTLEESKSASFKFEDGKPKVQPSKKGRKIDWKKTFAPLDKKLTESGSDTVEAVYTDVPAELTTEKAKSLGIKEKVSTFTTKGFSKDSGTNIRRVAQEVDGAIVKPGETFSLNGHTGVRQKEQGYIASGIIKNGRPDEAVGGGISQFATTLFNASYFAGMKDVEHSEHSYYISRYPMGREATVFQRPDGTSVIDVKFKNVSDSGILIRTKWTPDSITVTFWGTKQYDVKSKTGDKTDVVKPEKKKLPAGEECISTKGKEGFTVHDTRVRKNLKTGEVTRNREKTVYEPQPIVECVEKPKE</sequence>
<gene>
    <name evidence="4" type="ORF">SAMN04489718_3241</name>
</gene>
<dbReference type="PANTHER" id="PTHR35788">
    <property type="entry name" value="EXPORTED PROTEIN-RELATED"/>
    <property type="match status" value="1"/>
</dbReference>
<feature type="transmembrane region" description="Helical" evidence="2">
    <location>
        <begin position="230"/>
        <end position="250"/>
    </location>
</feature>
<evidence type="ECO:0000259" key="3">
    <source>
        <dbReference type="Pfam" id="PF12229"/>
    </source>
</evidence>
<dbReference type="InterPro" id="IPR022029">
    <property type="entry name" value="YoaR-like_PG-bd"/>
</dbReference>
<feature type="compositionally biased region" description="Gly residues" evidence="1">
    <location>
        <begin position="96"/>
        <end position="108"/>
    </location>
</feature>
<dbReference type="Proteomes" id="UP000199301">
    <property type="component" value="Unassembled WGS sequence"/>
</dbReference>
<feature type="compositionally biased region" description="Basic and acidic residues" evidence="1">
    <location>
        <begin position="66"/>
        <end position="77"/>
    </location>
</feature>
<proteinExistence type="predicted"/>
<feature type="region of interest" description="Disordered" evidence="1">
    <location>
        <begin position="496"/>
        <end position="519"/>
    </location>
</feature>
<dbReference type="STRING" id="995062.SAMN04489718_3241"/>
<dbReference type="PANTHER" id="PTHR35788:SF1">
    <property type="entry name" value="EXPORTED PROTEIN"/>
    <property type="match status" value="1"/>
</dbReference>
<keyword evidence="2" id="KW-0472">Membrane</keyword>
<dbReference type="EMBL" id="FNKO01000002">
    <property type="protein sequence ID" value="SDR04507.1"/>
    <property type="molecule type" value="Genomic_DNA"/>
</dbReference>
<dbReference type="Pfam" id="PF12229">
    <property type="entry name" value="PG_binding_4"/>
    <property type="match status" value="2"/>
</dbReference>
<dbReference type="RefSeq" id="WP_092525229.1">
    <property type="nucleotide sequence ID" value="NZ_FNKO01000002.1"/>
</dbReference>
<feature type="domain" description="YoaR-like putative peptidoglycan binding" evidence="3">
    <location>
        <begin position="473"/>
        <end position="541"/>
    </location>
</feature>
<evidence type="ECO:0000313" key="5">
    <source>
        <dbReference type="Proteomes" id="UP000199301"/>
    </source>
</evidence>
<dbReference type="AlphaFoldDB" id="A0A1H1FU27"/>
<feature type="compositionally biased region" description="Basic and acidic residues" evidence="1">
    <location>
        <begin position="1"/>
        <end position="27"/>
    </location>
</feature>
<organism evidence="4 5">
    <name type="scientific">Actinopolyspora saharensis</name>
    <dbReference type="NCBI Taxonomy" id="995062"/>
    <lineage>
        <taxon>Bacteria</taxon>
        <taxon>Bacillati</taxon>
        <taxon>Actinomycetota</taxon>
        <taxon>Actinomycetes</taxon>
        <taxon>Actinopolysporales</taxon>
        <taxon>Actinopolysporaceae</taxon>
        <taxon>Actinopolyspora</taxon>
    </lineage>
</organism>
<name>A0A1H1FU27_9ACTN</name>
<protein>
    <submittedName>
        <fullName evidence="4">Vancomycin resistance protein YoaR, contains peptidoglycan-binding and VanW domains</fullName>
    </submittedName>
</protein>
<accession>A0A1H1FU27</accession>